<dbReference type="AlphaFoldDB" id="A0A1Y2BFF8"/>
<dbReference type="PANTHER" id="PTHR18444">
    <property type="entry name" value="UPF0538 FAMILY MEMBER"/>
    <property type="match status" value="1"/>
</dbReference>
<name>A0A1Y2BFF8_9FUNG</name>
<dbReference type="PANTHER" id="PTHR18444:SF9">
    <property type="entry name" value="UPF0538 PROTEIN C2ORF76"/>
    <property type="match status" value="1"/>
</dbReference>
<gene>
    <name evidence="2" type="ORF">BCR33DRAFT_723140</name>
</gene>
<protein>
    <submittedName>
        <fullName evidence="2">Uncharacterized protein</fullName>
    </submittedName>
</protein>
<evidence type="ECO:0000256" key="1">
    <source>
        <dbReference type="ARBA" id="ARBA00007176"/>
    </source>
</evidence>
<comment type="similarity">
    <text evidence="1">Belongs to the UPF0538 family.</text>
</comment>
<dbReference type="Proteomes" id="UP000193642">
    <property type="component" value="Unassembled WGS sequence"/>
</dbReference>
<accession>A0A1Y2BFF8</accession>
<evidence type="ECO:0000313" key="2">
    <source>
        <dbReference type="EMBL" id="ORY33548.1"/>
    </source>
</evidence>
<proteinExistence type="inferred from homology"/>
<comment type="caution">
    <text evidence="2">The sequence shown here is derived from an EMBL/GenBank/DDBJ whole genome shotgun (WGS) entry which is preliminary data.</text>
</comment>
<organism evidence="2 3">
    <name type="scientific">Rhizoclosmatium globosum</name>
    <dbReference type="NCBI Taxonomy" id="329046"/>
    <lineage>
        <taxon>Eukaryota</taxon>
        <taxon>Fungi</taxon>
        <taxon>Fungi incertae sedis</taxon>
        <taxon>Chytridiomycota</taxon>
        <taxon>Chytridiomycota incertae sedis</taxon>
        <taxon>Chytridiomycetes</taxon>
        <taxon>Chytridiales</taxon>
        <taxon>Chytriomycetaceae</taxon>
        <taxon>Rhizoclosmatium</taxon>
    </lineage>
</organism>
<reference evidence="2 3" key="1">
    <citation type="submission" date="2016-07" db="EMBL/GenBank/DDBJ databases">
        <title>Pervasive Adenine N6-methylation of Active Genes in Fungi.</title>
        <authorList>
            <consortium name="DOE Joint Genome Institute"/>
            <person name="Mondo S.J."/>
            <person name="Dannebaum R.O."/>
            <person name="Kuo R.C."/>
            <person name="Labutti K."/>
            <person name="Haridas S."/>
            <person name="Kuo A."/>
            <person name="Salamov A."/>
            <person name="Ahrendt S.R."/>
            <person name="Lipzen A."/>
            <person name="Sullivan W."/>
            <person name="Andreopoulos W.B."/>
            <person name="Clum A."/>
            <person name="Lindquist E."/>
            <person name="Daum C."/>
            <person name="Ramamoorthy G.K."/>
            <person name="Gryganskyi A."/>
            <person name="Culley D."/>
            <person name="Magnuson J.K."/>
            <person name="James T.Y."/>
            <person name="O'Malley M.A."/>
            <person name="Stajich J.E."/>
            <person name="Spatafora J.W."/>
            <person name="Visel A."/>
            <person name="Grigoriev I.V."/>
        </authorList>
    </citation>
    <scope>NUCLEOTIDE SEQUENCE [LARGE SCALE GENOMIC DNA]</scope>
    <source>
        <strain evidence="2 3">JEL800</strain>
    </source>
</reference>
<dbReference type="OrthoDB" id="937at2759"/>
<dbReference type="Pfam" id="PF10209">
    <property type="entry name" value="DUF2340"/>
    <property type="match status" value="1"/>
</dbReference>
<sequence length="130" mass="14987">MSTTESTITLTIRLIKSFEFRNFKNLVVHVDPSTTTPQDLAELVKQKVASDSAFKVYRTVDFDTFKLYTKAFGAKTQNLIINLDHDEDWIMDPSIPLSSQPMPAIENETEISYFNKAMYEAYKAHPETKW</sequence>
<evidence type="ECO:0000313" key="3">
    <source>
        <dbReference type="Proteomes" id="UP000193642"/>
    </source>
</evidence>
<dbReference type="EMBL" id="MCGO01000067">
    <property type="protein sequence ID" value="ORY33548.1"/>
    <property type="molecule type" value="Genomic_DNA"/>
</dbReference>
<dbReference type="InterPro" id="IPR018794">
    <property type="entry name" value="UPF0538"/>
</dbReference>
<keyword evidence="3" id="KW-1185">Reference proteome</keyword>